<feature type="transmembrane region" description="Helical" evidence="1">
    <location>
        <begin position="224"/>
        <end position="246"/>
    </location>
</feature>
<dbReference type="AlphaFoldDB" id="A0A0B8QFL5"/>
<dbReference type="STRING" id="1481914.JCM19241_180"/>
<dbReference type="EMBL" id="BBSC01000005">
    <property type="protein sequence ID" value="GAM75882.1"/>
    <property type="molecule type" value="Genomic_DNA"/>
</dbReference>
<organism evidence="2 3">
    <name type="scientific">Vibrio ishigakensis</name>
    <dbReference type="NCBI Taxonomy" id="1481914"/>
    <lineage>
        <taxon>Bacteria</taxon>
        <taxon>Pseudomonadati</taxon>
        <taxon>Pseudomonadota</taxon>
        <taxon>Gammaproteobacteria</taxon>
        <taxon>Vibrionales</taxon>
        <taxon>Vibrionaceae</taxon>
        <taxon>Vibrio</taxon>
    </lineage>
</organism>
<comment type="subcellular location">
    <subcellularLocation>
        <location evidence="1">Cell membrane</location>
        <topology evidence="1">Multi-pass membrane protein</topology>
    </subcellularLocation>
</comment>
<evidence type="ECO:0000313" key="3">
    <source>
        <dbReference type="Proteomes" id="UP000031666"/>
    </source>
</evidence>
<dbReference type="Pfam" id="PF02104">
    <property type="entry name" value="SURF1"/>
    <property type="match status" value="1"/>
</dbReference>
<keyword evidence="1" id="KW-1003">Cell membrane</keyword>
<accession>A0A0B8QFL5</accession>
<dbReference type="CDD" id="cd06662">
    <property type="entry name" value="SURF1"/>
    <property type="match status" value="1"/>
</dbReference>
<dbReference type="PROSITE" id="PS50895">
    <property type="entry name" value="SURF1"/>
    <property type="match status" value="1"/>
</dbReference>
<evidence type="ECO:0000256" key="1">
    <source>
        <dbReference type="RuleBase" id="RU363076"/>
    </source>
</evidence>
<name>A0A0B8QFL5_9VIBR</name>
<reference evidence="2 3" key="2">
    <citation type="submission" date="2015-01" db="EMBL/GenBank/DDBJ databases">
        <authorList>
            <consortium name="NBRP consortium"/>
            <person name="Sawabe T."/>
            <person name="Meirelles P."/>
            <person name="Feng G."/>
            <person name="Sayaka M."/>
            <person name="Hattori M."/>
            <person name="Ohkuma M."/>
        </authorList>
    </citation>
    <scope>NUCLEOTIDE SEQUENCE [LARGE SCALE GENOMIC DNA]</scope>
    <source>
        <strain evidence="3">JCM 19241</strain>
    </source>
</reference>
<keyword evidence="1" id="KW-0812">Transmembrane</keyword>
<proteinExistence type="inferred from homology"/>
<comment type="similarity">
    <text evidence="1">Belongs to the SURF1 family.</text>
</comment>
<dbReference type="GO" id="GO:0005886">
    <property type="term" value="C:plasma membrane"/>
    <property type="evidence" value="ECO:0007669"/>
    <property type="project" value="UniProtKB-SubCell"/>
</dbReference>
<keyword evidence="1" id="KW-0472">Membrane</keyword>
<dbReference type="InterPro" id="IPR002994">
    <property type="entry name" value="Surf1/Shy1"/>
</dbReference>
<gene>
    <name evidence="2" type="ORF">JCM19241_180</name>
</gene>
<comment type="caution">
    <text evidence="2">The sequence shown here is derived from an EMBL/GenBank/DDBJ whole genome shotgun (WGS) entry which is preliminary data.</text>
</comment>
<reference evidence="2 3" key="1">
    <citation type="submission" date="2015-01" db="EMBL/GenBank/DDBJ databases">
        <title>Vibrio sp. C94 JCM 19241 whole genome shotgun sequence.</title>
        <authorList>
            <person name="Sawabe T."/>
            <person name="Meirelles P."/>
            <person name="Feng G."/>
            <person name="Sayaka M."/>
            <person name="Hattori M."/>
            <person name="Ohkuma M."/>
        </authorList>
    </citation>
    <scope>NUCLEOTIDE SEQUENCE [LARGE SCALE GENOMIC DNA]</scope>
    <source>
        <strain evidence="3">JCM 19241</strain>
    </source>
</reference>
<dbReference type="Proteomes" id="UP000031666">
    <property type="component" value="Unassembled WGS sequence"/>
</dbReference>
<evidence type="ECO:0000313" key="2">
    <source>
        <dbReference type="EMBL" id="GAM75882.1"/>
    </source>
</evidence>
<feature type="transmembrane region" description="Helical" evidence="1">
    <location>
        <begin position="16"/>
        <end position="38"/>
    </location>
</feature>
<keyword evidence="1" id="KW-1133">Transmembrane helix</keyword>
<sequence length="253" mass="28363">MMINLKMNGDMSAPALMVRVTVTLLTVGVFVLLVKLGFWQLSRGEEKLGFEEDLSARDSMAPLSLEQIESKVGQEVLTGYPLKAKVEITSIPLIYWDNVTHGSQVGYRVFQVMKVVVDGEFKGLLVELGFIKGERSRESLPKIESELDTKEVIGRVFEKSNNPLSSDLLPEVLDDGLRIQNLNMQQLSAYLNLPISPFALQPEASESSLPLIWKPYPMTSEKHFGYAFQWFSMAGVYALLVVLIVVRRKLHAS</sequence>
<protein>
    <recommendedName>
        <fullName evidence="1">SURF1-like protein</fullName>
    </recommendedName>
</protein>